<evidence type="ECO:0000313" key="12">
    <source>
        <dbReference type="Proteomes" id="UP001205998"/>
    </source>
</evidence>
<protein>
    <recommendedName>
        <fullName evidence="6">Osteoclast-stimulating factor 1</fullName>
    </recommendedName>
</protein>
<comment type="caution">
    <text evidence="11">The sequence shown here is derived from an EMBL/GenBank/DDBJ whole genome shotgun (WGS) entry which is preliminary data.</text>
</comment>
<dbReference type="PRINTS" id="PR00499">
    <property type="entry name" value="P67PHOX"/>
</dbReference>
<evidence type="ECO:0000256" key="8">
    <source>
        <dbReference type="PROSITE-ProRule" id="PRU00192"/>
    </source>
</evidence>
<sequence length="248" mass="28994">MEARAIYDFRATETDELSFQKDDILKITNMEDDPNWYTAELMGRKGYVPKNYIELRPHTWFAGRISRHVSEGRLRQRECGAFLVRESESAPGEFSISVRFSMGFRSGEQGGHIIRFSSFIPFLASHAVEYLDVCDGALSCMKIMFFLKDADFFLYHCLKKVSSRNWHKSEFYSYEVSPLLHHKVYSHMSFIRQRPHHAHALIDFIPKHTSQLQFLRGDIIDLLDCSDAQYWKGRCNGRVGIFPKEYVK</sequence>
<reference evidence="11" key="1">
    <citation type="submission" date="2018-07" db="EMBL/GenBank/DDBJ databases">
        <title>Comparative genomics of catfishes provides insights into carnivory and benthic adaptation.</title>
        <authorList>
            <person name="Zhang Y."/>
            <person name="Wang D."/>
            <person name="Peng Z."/>
            <person name="Zheng S."/>
            <person name="Shao F."/>
            <person name="Tao W."/>
        </authorList>
    </citation>
    <scope>NUCLEOTIDE SEQUENCE</scope>
    <source>
        <strain evidence="11">Chongqing</strain>
    </source>
</reference>
<dbReference type="PROSITE" id="PS50001">
    <property type="entry name" value="SH2"/>
    <property type="match status" value="1"/>
</dbReference>
<evidence type="ECO:0000313" key="11">
    <source>
        <dbReference type="EMBL" id="KAI5622760.1"/>
    </source>
</evidence>
<dbReference type="Gene3D" id="2.30.30.40">
    <property type="entry name" value="SH3 Domains"/>
    <property type="match status" value="2"/>
</dbReference>
<evidence type="ECO:0000256" key="4">
    <source>
        <dbReference type="ARBA" id="ARBA00023288"/>
    </source>
</evidence>
<name>A0AAD5AVF3_SILAS</name>
<dbReference type="SMART" id="SM00326">
    <property type="entry name" value="SH3"/>
    <property type="match status" value="2"/>
</dbReference>
<dbReference type="SUPFAM" id="SSF50044">
    <property type="entry name" value="SH3-domain"/>
    <property type="match status" value="2"/>
</dbReference>
<comment type="function">
    <text evidence="5">Induces bone resorption, acting probably through a signaling cascade which results in the secretion of factor(s) enhancing osteoclast formation and activity.</text>
</comment>
<feature type="domain" description="SH3" evidence="10">
    <location>
        <begin position="193"/>
        <end position="248"/>
    </location>
</feature>
<dbReference type="PROSITE" id="PS50002">
    <property type="entry name" value="SH3"/>
    <property type="match status" value="2"/>
</dbReference>
<feature type="non-terminal residue" evidence="11">
    <location>
        <position position="248"/>
    </location>
</feature>
<evidence type="ECO:0000259" key="9">
    <source>
        <dbReference type="PROSITE" id="PS50001"/>
    </source>
</evidence>
<dbReference type="Proteomes" id="UP001205998">
    <property type="component" value="Unassembled WGS sequence"/>
</dbReference>
<keyword evidence="3" id="KW-0040">ANK repeat</keyword>
<dbReference type="InterPro" id="IPR036028">
    <property type="entry name" value="SH3-like_dom_sf"/>
</dbReference>
<accession>A0AAD5AVF3</accession>
<evidence type="ECO:0000256" key="3">
    <source>
        <dbReference type="ARBA" id="ARBA00023043"/>
    </source>
</evidence>
<dbReference type="SMART" id="SM00252">
    <property type="entry name" value="SH2"/>
    <property type="match status" value="1"/>
</dbReference>
<evidence type="ECO:0000256" key="5">
    <source>
        <dbReference type="ARBA" id="ARBA00037432"/>
    </source>
</evidence>
<dbReference type="Gene3D" id="3.30.505.10">
    <property type="entry name" value="SH2 domain"/>
    <property type="match status" value="1"/>
</dbReference>
<keyword evidence="4" id="KW-0449">Lipoprotein</keyword>
<dbReference type="InterPro" id="IPR001452">
    <property type="entry name" value="SH3_domain"/>
</dbReference>
<dbReference type="PRINTS" id="PR00401">
    <property type="entry name" value="SH2DOMAIN"/>
</dbReference>
<evidence type="ECO:0000256" key="7">
    <source>
        <dbReference type="PROSITE-ProRule" id="PRU00191"/>
    </source>
</evidence>
<evidence type="ECO:0000256" key="6">
    <source>
        <dbReference type="ARBA" id="ARBA00040640"/>
    </source>
</evidence>
<dbReference type="EMBL" id="MU551610">
    <property type="protein sequence ID" value="KAI5622760.1"/>
    <property type="molecule type" value="Genomic_DNA"/>
</dbReference>
<dbReference type="InterPro" id="IPR000980">
    <property type="entry name" value="SH2"/>
</dbReference>
<dbReference type="AlphaFoldDB" id="A0AAD5AVF3"/>
<dbReference type="FunFam" id="2.30.30.40:FF:000072">
    <property type="entry name" value="Unconventional Myosin IB"/>
    <property type="match status" value="1"/>
</dbReference>
<keyword evidence="12" id="KW-1185">Reference proteome</keyword>
<feature type="domain" description="SH2" evidence="9">
    <location>
        <begin position="60"/>
        <end position="113"/>
    </location>
</feature>
<dbReference type="PRINTS" id="PR00452">
    <property type="entry name" value="SH3DOMAIN"/>
</dbReference>
<dbReference type="InterPro" id="IPR043539">
    <property type="entry name" value="Grb2-like"/>
</dbReference>
<keyword evidence="1 8" id="KW-0728">SH3 domain</keyword>
<evidence type="ECO:0000256" key="2">
    <source>
        <dbReference type="ARBA" id="ARBA00022999"/>
    </source>
</evidence>
<feature type="domain" description="SH3" evidence="10">
    <location>
        <begin position="1"/>
        <end position="58"/>
    </location>
</feature>
<dbReference type="PANTHER" id="PTHR46037">
    <property type="entry name" value="PROTEIN ENHANCER OF SEVENLESS 2B"/>
    <property type="match status" value="1"/>
</dbReference>
<organism evidence="11 12">
    <name type="scientific">Silurus asotus</name>
    <name type="common">Amur catfish</name>
    <name type="synonym">Parasilurus asotus</name>
    <dbReference type="NCBI Taxonomy" id="30991"/>
    <lineage>
        <taxon>Eukaryota</taxon>
        <taxon>Metazoa</taxon>
        <taxon>Chordata</taxon>
        <taxon>Craniata</taxon>
        <taxon>Vertebrata</taxon>
        <taxon>Euteleostomi</taxon>
        <taxon>Actinopterygii</taxon>
        <taxon>Neopterygii</taxon>
        <taxon>Teleostei</taxon>
        <taxon>Ostariophysi</taxon>
        <taxon>Siluriformes</taxon>
        <taxon>Siluridae</taxon>
        <taxon>Silurus</taxon>
    </lineage>
</organism>
<evidence type="ECO:0000256" key="1">
    <source>
        <dbReference type="ARBA" id="ARBA00022443"/>
    </source>
</evidence>
<dbReference type="Pfam" id="PF00018">
    <property type="entry name" value="SH3_1"/>
    <property type="match status" value="2"/>
</dbReference>
<gene>
    <name evidence="11" type="ORF">C0J50_17638</name>
</gene>
<keyword evidence="2 7" id="KW-0727">SH2 domain</keyword>
<evidence type="ECO:0000259" key="10">
    <source>
        <dbReference type="PROSITE" id="PS50002"/>
    </source>
</evidence>
<dbReference type="SUPFAM" id="SSF55550">
    <property type="entry name" value="SH2 domain"/>
    <property type="match status" value="1"/>
</dbReference>
<proteinExistence type="predicted"/>
<dbReference type="InterPro" id="IPR036860">
    <property type="entry name" value="SH2_dom_sf"/>
</dbReference>
<dbReference type="Pfam" id="PF00017">
    <property type="entry name" value="SH2"/>
    <property type="match status" value="1"/>
</dbReference>